<dbReference type="Proteomes" id="UP001141434">
    <property type="component" value="Unassembled WGS sequence"/>
</dbReference>
<reference evidence="2" key="1">
    <citation type="submission" date="2022-11" db="EMBL/GenBank/DDBJ databases">
        <authorList>
            <person name="Petersen C."/>
        </authorList>
    </citation>
    <scope>NUCLEOTIDE SEQUENCE</scope>
    <source>
        <strain evidence="2">IBT 34128</strain>
    </source>
</reference>
<dbReference type="RefSeq" id="XP_056515308.1">
    <property type="nucleotide sequence ID" value="XM_056652041.1"/>
</dbReference>
<keyword evidence="3" id="KW-1185">Reference proteome</keyword>
<proteinExistence type="predicted"/>
<dbReference type="GeneID" id="81391209"/>
<name>A0A9W9G4E1_9EURO</name>
<feature type="region of interest" description="Disordered" evidence="1">
    <location>
        <begin position="56"/>
        <end position="109"/>
    </location>
</feature>
<evidence type="ECO:0000313" key="3">
    <source>
        <dbReference type="Proteomes" id="UP001141434"/>
    </source>
</evidence>
<sequence>MPKADYIPWNPWEVENLPRWLSQHSMLSWKAKSEAYFRQYNLPRTPEGLRSKLNQLIKPPSNPDGRLPTYHRSAARRARHRRHRELQGFPAPHFACPAESSPHKDSNPLAASAWIETV</sequence>
<evidence type="ECO:0000256" key="1">
    <source>
        <dbReference type="SAM" id="MobiDB-lite"/>
    </source>
</evidence>
<dbReference type="OrthoDB" id="4368966at2759"/>
<evidence type="ECO:0000313" key="2">
    <source>
        <dbReference type="EMBL" id="KAJ5111829.1"/>
    </source>
</evidence>
<reference evidence="2" key="2">
    <citation type="journal article" date="2023" name="IMA Fungus">
        <title>Comparative genomic study of the Penicillium genus elucidates a diverse pangenome and 15 lateral gene transfer events.</title>
        <authorList>
            <person name="Petersen C."/>
            <person name="Sorensen T."/>
            <person name="Nielsen M.R."/>
            <person name="Sondergaard T.E."/>
            <person name="Sorensen J.L."/>
            <person name="Fitzpatrick D.A."/>
            <person name="Frisvad J.C."/>
            <person name="Nielsen K.L."/>
        </authorList>
    </citation>
    <scope>NUCLEOTIDE SEQUENCE</scope>
    <source>
        <strain evidence="2">IBT 34128</strain>
    </source>
</reference>
<gene>
    <name evidence="2" type="ORF">NUU61_001459</name>
</gene>
<dbReference type="EMBL" id="JAPMSZ010000002">
    <property type="protein sequence ID" value="KAJ5111829.1"/>
    <property type="molecule type" value="Genomic_DNA"/>
</dbReference>
<accession>A0A9W9G4E1</accession>
<comment type="caution">
    <text evidence="2">The sequence shown here is derived from an EMBL/GenBank/DDBJ whole genome shotgun (WGS) entry which is preliminary data.</text>
</comment>
<feature type="compositionally biased region" description="Basic residues" evidence="1">
    <location>
        <begin position="73"/>
        <end position="84"/>
    </location>
</feature>
<organism evidence="2 3">
    <name type="scientific">Penicillium alfredii</name>
    <dbReference type="NCBI Taxonomy" id="1506179"/>
    <lineage>
        <taxon>Eukaryota</taxon>
        <taxon>Fungi</taxon>
        <taxon>Dikarya</taxon>
        <taxon>Ascomycota</taxon>
        <taxon>Pezizomycotina</taxon>
        <taxon>Eurotiomycetes</taxon>
        <taxon>Eurotiomycetidae</taxon>
        <taxon>Eurotiales</taxon>
        <taxon>Aspergillaceae</taxon>
        <taxon>Penicillium</taxon>
    </lineage>
</organism>
<protein>
    <submittedName>
        <fullName evidence="2">Uncharacterized protein</fullName>
    </submittedName>
</protein>
<dbReference type="AlphaFoldDB" id="A0A9W9G4E1"/>